<protein>
    <recommendedName>
        <fullName evidence="1">SGNH hydrolase-type esterase domain-containing protein</fullName>
    </recommendedName>
</protein>
<dbReference type="Proteomes" id="UP000054363">
    <property type="component" value="Unassembled WGS sequence"/>
</dbReference>
<name>A0A094ISP4_9GAMM</name>
<dbReference type="Gene3D" id="3.40.50.1110">
    <property type="entry name" value="SGNH hydrolase"/>
    <property type="match status" value="1"/>
</dbReference>
<gene>
    <name evidence="2" type="ORF">IDSA_09310</name>
</gene>
<organism evidence="2 3">
    <name type="scientific">Pseudidiomarina salinarum</name>
    <dbReference type="NCBI Taxonomy" id="435908"/>
    <lineage>
        <taxon>Bacteria</taxon>
        <taxon>Pseudomonadati</taxon>
        <taxon>Pseudomonadota</taxon>
        <taxon>Gammaproteobacteria</taxon>
        <taxon>Alteromonadales</taxon>
        <taxon>Idiomarinaceae</taxon>
        <taxon>Pseudidiomarina</taxon>
    </lineage>
</organism>
<feature type="domain" description="SGNH hydrolase-type esterase" evidence="1">
    <location>
        <begin position="51"/>
        <end position="216"/>
    </location>
</feature>
<dbReference type="InterPro" id="IPR013830">
    <property type="entry name" value="SGNH_hydro"/>
</dbReference>
<dbReference type="EMBL" id="JPER01000004">
    <property type="protein sequence ID" value="KFZ30710.1"/>
    <property type="molecule type" value="Genomic_DNA"/>
</dbReference>
<keyword evidence="3" id="KW-1185">Reference proteome</keyword>
<dbReference type="InterPro" id="IPR036514">
    <property type="entry name" value="SGNH_hydro_sf"/>
</dbReference>
<dbReference type="eggNOG" id="COG2755">
    <property type="taxonomic scope" value="Bacteria"/>
</dbReference>
<dbReference type="CDD" id="cd01836">
    <property type="entry name" value="FeeA_FeeB_like"/>
    <property type="match status" value="1"/>
</dbReference>
<evidence type="ECO:0000313" key="2">
    <source>
        <dbReference type="EMBL" id="KFZ30710.1"/>
    </source>
</evidence>
<dbReference type="SUPFAM" id="SSF52266">
    <property type="entry name" value="SGNH hydrolase"/>
    <property type="match status" value="1"/>
</dbReference>
<evidence type="ECO:0000259" key="1">
    <source>
        <dbReference type="Pfam" id="PF13472"/>
    </source>
</evidence>
<comment type="caution">
    <text evidence="2">The sequence shown here is derived from an EMBL/GenBank/DDBJ whole genome shotgun (WGS) entry which is preliminary data.</text>
</comment>
<evidence type="ECO:0000313" key="3">
    <source>
        <dbReference type="Proteomes" id="UP000054363"/>
    </source>
</evidence>
<reference evidence="2 3" key="1">
    <citation type="submission" date="2014-06" db="EMBL/GenBank/DDBJ databases">
        <title>The draft genome sequence of Idiomarina salinarum ISL-52.</title>
        <authorList>
            <person name="Du J."/>
            <person name="Shao Z."/>
        </authorList>
    </citation>
    <scope>NUCLEOTIDE SEQUENCE [LARGE SCALE GENOMIC DNA]</scope>
    <source>
        <strain evidence="2 3">ISL-52</strain>
    </source>
</reference>
<dbReference type="Pfam" id="PF13472">
    <property type="entry name" value="Lipase_GDSL_2"/>
    <property type="match status" value="1"/>
</dbReference>
<sequence>MLATLVVIPLAPWLIRQGRRVRRETPRLAEPAGERQGQAGSGPPLRLLITGDSAAAGVGVDDANEAFTGQLLRCLEDNFSVQWQRLAQSGLNCAELLVWLHLQQPQRFDTAVVSIGVNDVTGNTGRGRWQRNLVALCRLLEQRYGVSYIILTAVPPMDKFPALPQPLRWFLGGKARELNAVMAQVAKRNPVVRLLQFDMPFAEDYMAADGFHPSAAACSLWAGAAAKVISDSFSGESASEKV</sequence>
<dbReference type="STRING" id="435908.IDSA_09310"/>
<accession>A0A094ISP4</accession>
<proteinExistence type="predicted"/>
<dbReference type="GO" id="GO:0016788">
    <property type="term" value="F:hydrolase activity, acting on ester bonds"/>
    <property type="evidence" value="ECO:0007669"/>
    <property type="project" value="UniProtKB-ARBA"/>
</dbReference>
<dbReference type="AlphaFoldDB" id="A0A094ISP4"/>